<keyword evidence="6" id="KW-0119">Carbohydrate metabolism</keyword>
<dbReference type="InterPro" id="IPR003385">
    <property type="entry name" value="Glyco_hydro_77"/>
</dbReference>
<evidence type="ECO:0000256" key="7">
    <source>
        <dbReference type="ARBA" id="ARBA00031423"/>
    </source>
</evidence>
<sequence length="226" mass="24502">MAGQYLTTVGTRHPVRNAEQCLRSSTTSKVCCAKALSSSKHFNSKQFGQYKFGNTDRPLATRPLRPLQARTVAVGIGETLPKEYSDIPKQPPKGRRAGVVLHPTSLPGPYGMGEIGYEAFRFLDWLKSADMQVWQVLPLVPPGRPIPGVREDYWSPYSGQDASAGNSLLISLHGLVDLGLLDASDLPPPVPVGTCARLKAQDAAFPASLPVLVPYRRVGRSEGEQP</sequence>
<gene>
    <name evidence="9" type="ORF">CYMTET_33199</name>
</gene>
<evidence type="ECO:0000256" key="4">
    <source>
        <dbReference type="ARBA" id="ARBA00022676"/>
    </source>
</evidence>
<evidence type="ECO:0000256" key="3">
    <source>
        <dbReference type="ARBA" id="ARBA00012560"/>
    </source>
</evidence>
<dbReference type="SUPFAM" id="SSF51445">
    <property type="entry name" value="(Trans)glycosidases"/>
    <property type="match status" value="1"/>
</dbReference>
<dbReference type="Gene3D" id="3.20.20.80">
    <property type="entry name" value="Glycosidases"/>
    <property type="match status" value="1"/>
</dbReference>
<dbReference type="Pfam" id="PF02446">
    <property type="entry name" value="Glyco_hydro_77"/>
    <property type="match status" value="1"/>
</dbReference>
<evidence type="ECO:0000256" key="8">
    <source>
        <dbReference type="ARBA" id="ARBA00031501"/>
    </source>
</evidence>
<evidence type="ECO:0000256" key="5">
    <source>
        <dbReference type="ARBA" id="ARBA00022679"/>
    </source>
</evidence>
<evidence type="ECO:0000256" key="1">
    <source>
        <dbReference type="ARBA" id="ARBA00000439"/>
    </source>
</evidence>
<proteinExistence type="inferred from homology"/>
<evidence type="ECO:0000313" key="10">
    <source>
        <dbReference type="Proteomes" id="UP001190700"/>
    </source>
</evidence>
<evidence type="ECO:0000256" key="2">
    <source>
        <dbReference type="ARBA" id="ARBA00005684"/>
    </source>
</evidence>
<comment type="catalytic activity">
    <reaction evidence="1">
        <text>Transfers a segment of a (1-&gt;4)-alpha-D-glucan to a new position in an acceptor, which may be glucose or a (1-&gt;4)-alpha-D-glucan.</text>
        <dbReference type="EC" id="2.4.1.25"/>
    </reaction>
</comment>
<reference evidence="9 10" key="1">
    <citation type="journal article" date="2015" name="Genome Biol. Evol.">
        <title>Comparative Genomics of a Bacterivorous Green Alga Reveals Evolutionary Causalities and Consequences of Phago-Mixotrophic Mode of Nutrition.</title>
        <authorList>
            <person name="Burns J.A."/>
            <person name="Paasch A."/>
            <person name="Narechania A."/>
            <person name="Kim E."/>
        </authorList>
    </citation>
    <scope>NUCLEOTIDE SEQUENCE [LARGE SCALE GENOMIC DNA]</scope>
    <source>
        <strain evidence="9 10">PLY_AMNH</strain>
    </source>
</reference>
<dbReference type="PANTHER" id="PTHR32438:SF5">
    <property type="entry name" value="4-ALPHA-GLUCANOTRANSFERASE DPE1, CHLOROPLASTIC_AMYLOPLASTIC"/>
    <property type="match status" value="1"/>
</dbReference>
<comment type="caution">
    <text evidence="9">The sequence shown here is derived from an EMBL/GenBank/DDBJ whole genome shotgun (WGS) entry which is preliminary data.</text>
</comment>
<dbReference type="GO" id="GO:0004134">
    <property type="term" value="F:4-alpha-glucanotransferase activity"/>
    <property type="evidence" value="ECO:0007669"/>
    <property type="project" value="UniProtKB-EC"/>
</dbReference>
<keyword evidence="4" id="KW-0328">Glycosyltransferase</keyword>
<dbReference type="Proteomes" id="UP001190700">
    <property type="component" value="Unassembled WGS sequence"/>
</dbReference>
<comment type="similarity">
    <text evidence="2">Belongs to the disproportionating enzyme family.</text>
</comment>
<dbReference type="EC" id="2.4.1.25" evidence="3"/>
<accession>A0AAE0FDG1</accession>
<dbReference type="PANTHER" id="PTHR32438">
    <property type="entry name" value="4-ALPHA-GLUCANOTRANSFERASE DPE1, CHLOROPLASTIC/AMYLOPLASTIC"/>
    <property type="match status" value="1"/>
</dbReference>
<dbReference type="EMBL" id="LGRX02020183">
    <property type="protein sequence ID" value="KAK3257726.1"/>
    <property type="molecule type" value="Genomic_DNA"/>
</dbReference>
<organism evidence="9 10">
    <name type="scientific">Cymbomonas tetramitiformis</name>
    <dbReference type="NCBI Taxonomy" id="36881"/>
    <lineage>
        <taxon>Eukaryota</taxon>
        <taxon>Viridiplantae</taxon>
        <taxon>Chlorophyta</taxon>
        <taxon>Pyramimonadophyceae</taxon>
        <taxon>Pyramimonadales</taxon>
        <taxon>Pyramimonadaceae</taxon>
        <taxon>Cymbomonas</taxon>
    </lineage>
</organism>
<evidence type="ECO:0000313" key="9">
    <source>
        <dbReference type="EMBL" id="KAK3257726.1"/>
    </source>
</evidence>
<keyword evidence="5" id="KW-0808">Transferase</keyword>
<protein>
    <recommendedName>
        <fullName evidence="3">4-alpha-glucanotransferase</fullName>
        <ecNumber evidence="3">2.4.1.25</ecNumber>
    </recommendedName>
    <alternativeName>
        <fullName evidence="7">Amylomaltase</fullName>
    </alternativeName>
    <alternativeName>
        <fullName evidence="8">Disproportionating enzyme</fullName>
    </alternativeName>
</protein>
<dbReference type="GO" id="GO:0005975">
    <property type="term" value="P:carbohydrate metabolic process"/>
    <property type="evidence" value="ECO:0007669"/>
    <property type="project" value="InterPro"/>
</dbReference>
<evidence type="ECO:0000256" key="6">
    <source>
        <dbReference type="ARBA" id="ARBA00023277"/>
    </source>
</evidence>
<name>A0AAE0FDG1_9CHLO</name>
<keyword evidence="10" id="KW-1185">Reference proteome</keyword>
<dbReference type="AlphaFoldDB" id="A0AAE0FDG1"/>
<dbReference type="InterPro" id="IPR017853">
    <property type="entry name" value="GH"/>
</dbReference>